<dbReference type="SFLD" id="SFLDS00029">
    <property type="entry name" value="Radical_SAM"/>
    <property type="match status" value="1"/>
</dbReference>
<evidence type="ECO:0000256" key="1">
    <source>
        <dbReference type="ARBA" id="ARBA00001966"/>
    </source>
</evidence>
<dbReference type="InterPro" id="IPR007197">
    <property type="entry name" value="rSAM"/>
</dbReference>
<dbReference type="GO" id="GO:0005737">
    <property type="term" value="C:cytoplasm"/>
    <property type="evidence" value="ECO:0007669"/>
    <property type="project" value="TreeGrafter"/>
</dbReference>
<feature type="domain" description="Elp3/MiaA/NifB-like radical SAM core" evidence="7">
    <location>
        <begin position="75"/>
        <end position="297"/>
    </location>
</feature>
<comment type="cofactor">
    <cofactor evidence="1">
        <name>[4Fe-4S] cluster</name>
        <dbReference type="ChEBI" id="CHEBI:49883"/>
    </cofactor>
</comment>
<dbReference type="EMBL" id="PEXX01000054">
    <property type="protein sequence ID" value="PIU10359.1"/>
    <property type="molecule type" value="Genomic_DNA"/>
</dbReference>
<keyword evidence="5" id="KW-0408">Iron</keyword>
<gene>
    <name evidence="8" type="ORF">COT27_03670</name>
</gene>
<protein>
    <recommendedName>
        <fullName evidence="7">Elp3/MiaA/NifB-like radical SAM core domain-containing protein</fullName>
    </recommendedName>
</protein>
<sequence>MNISAQIVSYLLKNPPQIEADILRAKRKFCKTSKIKNVPSNSELLKKYRKQTKKNEPLANLLRKRSVRTMSGIAPIAVLTKPHPCPGSCAYCPKEKNMPTSYLSNEPAVMRAILCEFNPYKQVQMRLRALQNNGHATDKIELIVMGGTWSSLPDNYQLWYVSECFRGTSDFPETKNNKQLTSTIRRSQPKNKNLFKKELIKEQKRNEKAKNRIIGLTLETRPDCISIKELQKMRALGATRIEIGIQHLDNKILKLNKRGHTVQQTIKATGLMRQFGFKITYHIMLNLPGATQAKDFA</sequence>
<evidence type="ECO:0000256" key="5">
    <source>
        <dbReference type="ARBA" id="ARBA00023004"/>
    </source>
</evidence>
<reference evidence="9" key="1">
    <citation type="submission" date="2017-09" db="EMBL/GenBank/DDBJ databases">
        <title>Depth-based differentiation of microbial function through sediment-hosted aquifers and enrichment of novel symbionts in the deep terrestrial subsurface.</title>
        <authorList>
            <person name="Probst A.J."/>
            <person name="Ladd B."/>
            <person name="Jarett J.K."/>
            <person name="Geller-Mcgrath D.E."/>
            <person name="Sieber C.M.K."/>
            <person name="Emerson J.B."/>
            <person name="Anantharaman K."/>
            <person name="Thomas B.C."/>
            <person name="Malmstrom R."/>
            <person name="Stieglmeier M."/>
            <person name="Klingl A."/>
            <person name="Woyke T."/>
            <person name="Ryan C.M."/>
            <person name="Banfield J.F."/>
        </authorList>
    </citation>
    <scope>NUCLEOTIDE SEQUENCE [LARGE SCALE GENOMIC DNA]</scope>
</reference>
<evidence type="ECO:0000313" key="9">
    <source>
        <dbReference type="Proteomes" id="UP000230586"/>
    </source>
</evidence>
<dbReference type="GO" id="GO:0002926">
    <property type="term" value="P:tRNA wobble base 5-methoxycarbonylmethyl-2-thiouridinylation"/>
    <property type="evidence" value="ECO:0007669"/>
    <property type="project" value="TreeGrafter"/>
</dbReference>
<keyword evidence="6" id="KW-0411">Iron-sulfur</keyword>
<evidence type="ECO:0000259" key="7">
    <source>
        <dbReference type="SMART" id="SM00729"/>
    </source>
</evidence>
<proteinExistence type="predicted"/>
<dbReference type="InterPro" id="IPR023404">
    <property type="entry name" value="rSAM_horseshoe"/>
</dbReference>
<dbReference type="AlphaFoldDB" id="A0A2M6XS09"/>
<evidence type="ECO:0000256" key="2">
    <source>
        <dbReference type="ARBA" id="ARBA00022485"/>
    </source>
</evidence>
<accession>A0A2M6XS09</accession>
<evidence type="ECO:0000256" key="3">
    <source>
        <dbReference type="ARBA" id="ARBA00022691"/>
    </source>
</evidence>
<dbReference type="GO" id="GO:0051539">
    <property type="term" value="F:4 iron, 4 sulfur cluster binding"/>
    <property type="evidence" value="ECO:0007669"/>
    <property type="project" value="UniProtKB-KW"/>
</dbReference>
<dbReference type="Proteomes" id="UP000230586">
    <property type="component" value="Unassembled WGS sequence"/>
</dbReference>
<evidence type="ECO:0000313" key="8">
    <source>
        <dbReference type="EMBL" id="PIU10359.1"/>
    </source>
</evidence>
<dbReference type="PANTHER" id="PTHR11135">
    <property type="entry name" value="HISTONE ACETYLTRANSFERASE-RELATED"/>
    <property type="match status" value="1"/>
</dbReference>
<dbReference type="SUPFAM" id="SSF102114">
    <property type="entry name" value="Radical SAM enzymes"/>
    <property type="match status" value="1"/>
</dbReference>
<keyword evidence="4" id="KW-0479">Metal-binding</keyword>
<dbReference type="InterPro" id="IPR039661">
    <property type="entry name" value="ELP3"/>
</dbReference>
<organism evidence="8 9">
    <name type="scientific">Candidatus Kuenenbacteria bacterium CG08_land_8_20_14_0_20_37_23</name>
    <dbReference type="NCBI Taxonomy" id="1974617"/>
    <lineage>
        <taxon>Bacteria</taxon>
        <taxon>Candidatus Kueneniibacteriota</taxon>
    </lineage>
</organism>
<keyword evidence="3" id="KW-0949">S-adenosyl-L-methionine</keyword>
<dbReference type="InterPro" id="IPR006638">
    <property type="entry name" value="Elp3/MiaA/NifB-like_rSAM"/>
</dbReference>
<feature type="non-terminal residue" evidence="8">
    <location>
        <position position="297"/>
    </location>
</feature>
<keyword evidence="2" id="KW-0004">4Fe-4S</keyword>
<dbReference type="GO" id="GO:0003824">
    <property type="term" value="F:catalytic activity"/>
    <property type="evidence" value="ECO:0007669"/>
    <property type="project" value="InterPro"/>
</dbReference>
<evidence type="ECO:0000256" key="4">
    <source>
        <dbReference type="ARBA" id="ARBA00022723"/>
    </source>
</evidence>
<name>A0A2M6XS09_9BACT</name>
<dbReference type="SFLD" id="SFLDG01086">
    <property type="entry name" value="elongater_protein-like"/>
    <property type="match status" value="1"/>
</dbReference>
<evidence type="ECO:0000256" key="6">
    <source>
        <dbReference type="ARBA" id="ARBA00023014"/>
    </source>
</evidence>
<dbReference type="Gene3D" id="3.80.30.20">
    <property type="entry name" value="tm_1862 like domain"/>
    <property type="match status" value="1"/>
</dbReference>
<dbReference type="SMART" id="SM00729">
    <property type="entry name" value="Elp3"/>
    <property type="match status" value="1"/>
</dbReference>
<dbReference type="PANTHER" id="PTHR11135:SF0">
    <property type="entry name" value="ELONGATOR COMPLEX PROTEIN 3"/>
    <property type="match status" value="1"/>
</dbReference>
<dbReference type="InterPro" id="IPR058240">
    <property type="entry name" value="rSAM_sf"/>
</dbReference>
<comment type="caution">
    <text evidence="8">The sequence shown here is derived from an EMBL/GenBank/DDBJ whole genome shotgun (WGS) entry which is preliminary data.</text>
</comment>
<dbReference type="Pfam" id="PF04055">
    <property type="entry name" value="Radical_SAM"/>
    <property type="match status" value="1"/>
</dbReference>
<dbReference type="GO" id="GO:0046872">
    <property type="term" value="F:metal ion binding"/>
    <property type="evidence" value="ECO:0007669"/>
    <property type="project" value="UniProtKB-KW"/>
</dbReference>